<evidence type="ECO:0000256" key="2">
    <source>
        <dbReference type="ARBA" id="ARBA00022786"/>
    </source>
</evidence>
<dbReference type="InterPro" id="IPR000210">
    <property type="entry name" value="BTB/POZ_dom"/>
</dbReference>
<dbReference type="SUPFAM" id="SSF54695">
    <property type="entry name" value="POZ domain"/>
    <property type="match status" value="1"/>
</dbReference>
<feature type="compositionally biased region" description="Acidic residues" evidence="5">
    <location>
        <begin position="78"/>
        <end position="96"/>
    </location>
</feature>
<evidence type="ECO:0000313" key="8">
    <source>
        <dbReference type="Proteomes" id="UP001318860"/>
    </source>
</evidence>
<evidence type="ECO:0000256" key="5">
    <source>
        <dbReference type="SAM" id="MobiDB-lite"/>
    </source>
</evidence>
<comment type="pathway">
    <text evidence="1">Protein modification; protein ubiquitination.</text>
</comment>
<feature type="domain" description="NPH3" evidence="6">
    <location>
        <begin position="242"/>
        <end position="525"/>
    </location>
</feature>
<dbReference type="EMBL" id="JABTTQ020000005">
    <property type="protein sequence ID" value="KAK6154885.1"/>
    <property type="molecule type" value="Genomic_DNA"/>
</dbReference>
<evidence type="ECO:0000256" key="1">
    <source>
        <dbReference type="ARBA" id="ARBA00004906"/>
    </source>
</evidence>
<protein>
    <recommendedName>
        <fullName evidence="6">NPH3 domain-containing protein</fullName>
    </recommendedName>
</protein>
<comment type="similarity">
    <text evidence="3">Belongs to the NPH3 family.</text>
</comment>
<dbReference type="SMART" id="SM00225">
    <property type="entry name" value="BTB"/>
    <property type="match status" value="1"/>
</dbReference>
<comment type="caution">
    <text evidence="7">The sequence shown here is derived from an EMBL/GenBank/DDBJ whole genome shotgun (WGS) entry which is preliminary data.</text>
</comment>
<gene>
    <name evidence="7" type="ORF">DH2020_009133</name>
</gene>
<feature type="compositionally biased region" description="Polar residues" evidence="5">
    <location>
        <begin position="58"/>
        <end position="71"/>
    </location>
</feature>
<evidence type="ECO:0000313" key="7">
    <source>
        <dbReference type="EMBL" id="KAK6154885.1"/>
    </source>
</evidence>
<evidence type="ECO:0000259" key="6">
    <source>
        <dbReference type="PROSITE" id="PS51649"/>
    </source>
</evidence>
<accession>A0ABR0X8T5</accession>
<evidence type="ECO:0000256" key="4">
    <source>
        <dbReference type="SAM" id="Coils"/>
    </source>
</evidence>
<feature type="region of interest" description="Disordered" evidence="5">
    <location>
        <begin position="52"/>
        <end position="97"/>
    </location>
</feature>
<reference evidence="7 8" key="1">
    <citation type="journal article" date="2021" name="Comput. Struct. Biotechnol. J.">
        <title>De novo genome assembly of the potent medicinal plant Rehmannia glutinosa using nanopore technology.</title>
        <authorList>
            <person name="Ma L."/>
            <person name="Dong C."/>
            <person name="Song C."/>
            <person name="Wang X."/>
            <person name="Zheng X."/>
            <person name="Niu Y."/>
            <person name="Chen S."/>
            <person name="Feng W."/>
        </authorList>
    </citation>
    <scope>NUCLEOTIDE SEQUENCE [LARGE SCALE GENOMIC DNA]</scope>
    <source>
        <strain evidence="7">DH-2019</strain>
    </source>
</reference>
<keyword evidence="8" id="KW-1185">Reference proteome</keyword>
<evidence type="ECO:0000256" key="3">
    <source>
        <dbReference type="PROSITE-ProRule" id="PRU00982"/>
    </source>
</evidence>
<dbReference type="PROSITE" id="PS51649">
    <property type="entry name" value="NPH3"/>
    <property type="match status" value="1"/>
</dbReference>
<keyword evidence="4" id="KW-0175">Coiled coil</keyword>
<feature type="coiled-coil region" evidence="4">
    <location>
        <begin position="589"/>
        <end position="616"/>
    </location>
</feature>
<dbReference type="Proteomes" id="UP001318860">
    <property type="component" value="Unassembled WGS sequence"/>
</dbReference>
<dbReference type="InterPro" id="IPR011333">
    <property type="entry name" value="SKP1/BTB/POZ_sf"/>
</dbReference>
<proteinExistence type="inferred from homology"/>
<dbReference type="Pfam" id="PF03000">
    <property type="entry name" value="NPH3"/>
    <property type="match status" value="1"/>
</dbReference>
<dbReference type="InterPro" id="IPR027356">
    <property type="entry name" value="NPH3_dom"/>
</dbReference>
<sequence length="668" mass="74612">MAAEKPSSKGQAWFCTTGLPSDIIVEVDDMTFHLHKFPLMSKSRKLHELITEQEKSQITRGTTKIQRSSEPGQRFDNDTEEKEEIQEEHENEEDEEQCHITLPDFPGGCESFETAAKFCYGVKIDISATNVAPLRCAGEYLEMTEEYSEDNLISKTERFISQSVLKNIKHSIKTLTSCQGLVPMAENLGITQRCIEAIATKAAASDPSLFGWPVNDGAGNNKGANEAKKFGNVTRAGTAAVDSWLDELGLLSLPFFKRLIFAMKALNLSGEIIESCLIHYAKRYIPGISRTTRKPLSSSTSVPTENEQRELLETIISNLPKEKTSPSSSNATRLLFGLLRTAYILNASEACRLTLEKKIGSQLEHATLDDLLIPSYSYLNETLYDVDCVERILGYFLEGMEERSATGIEDEDENTSVRSTALMLVGKLIDGYLSEIASDANLKPEKFYDLAIFLPDHARLFDDGLYRAVDVYLKAHPWISEADREKICGVLDCQKLTLEACTHAAQNERLPLRAVVQVLFFEQLQLRHAIAGTLLAGDAEASAEGGRLSSHDGGEEDEEEEEYEVARAVAVVPRPQDGSSTWRAAVRENQVLRVDMDTMRTRVHELERECTTMKKAIAKIDKMGPRGHVEKGGWRAKFGCKFKTQVCDSHEPTVVDTRKTRGHRRENN</sequence>
<dbReference type="Gene3D" id="3.30.710.10">
    <property type="entry name" value="Potassium Channel Kv1.1, Chain A"/>
    <property type="match status" value="1"/>
</dbReference>
<name>A0ABR0X8T5_REHGL</name>
<keyword evidence="2" id="KW-0833">Ubl conjugation pathway</keyword>
<dbReference type="PANTHER" id="PTHR32370">
    <property type="entry name" value="OS12G0117600 PROTEIN"/>
    <property type="match status" value="1"/>
</dbReference>
<organism evidence="7 8">
    <name type="scientific">Rehmannia glutinosa</name>
    <name type="common">Chinese foxglove</name>
    <dbReference type="NCBI Taxonomy" id="99300"/>
    <lineage>
        <taxon>Eukaryota</taxon>
        <taxon>Viridiplantae</taxon>
        <taxon>Streptophyta</taxon>
        <taxon>Embryophyta</taxon>
        <taxon>Tracheophyta</taxon>
        <taxon>Spermatophyta</taxon>
        <taxon>Magnoliopsida</taxon>
        <taxon>eudicotyledons</taxon>
        <taxon>Gunneridae</taxon>
        <taxon>Pentapetalae</taxon>
        <taxon>asterids</taxon>
        <taxon>lamiids</taxon>
        <taxon>Lamiales</taxon>
        <taxon>Orobanchaceae</taxon>
        <taxon>Rehmannieae</taxon>
        <taxon>Rehmannia</taxon>
    </lineage>
</organism>
<dbReference type="InterPro" id="IPR043454">
    <property type="entry name" value="NPH3/RPT2-like"/>
</dbReference>